<dbReference type="Proteomes" id="UP000663419">
    <property type="component" value="Chromosome 3"/>
</dbReference>
<organism evidence="1 2">
    <name type="scientific">Ajellomyces capsulatus (strain H88)</name>
    <name type="common">Darling's disease fungus</name>
    <name type="synonym">Histoplasma capsulatum</name>
    <dbReference type="NCBI Taxonomy" id="544711"/>
    <lineage>
        <taxon>Eukaryota</taxon>
        <taxon>Fungi</taxon>
        <taxon>Dikarya</taxon>
        <taxon>Ascomycota</taxon>
        <taxon>Pezizomycotina</taxon>
        <taxon>Eurotiomycetes</taxon>
        <taxon>Eurotiomycetidae</taxon>
        <taxon>Onygenales</taxon>
        <taxon>Ajellomycetaceae</taxon>
        <taxon>Histoplasma</taxon>
    </lineage>
</organism>
<dbReference type="VEuPathDB" id="FungiDB:I7I53_01142"/>
<reference evidence="1" key="1">
    <citation type="submission" date="2021-01" db="EMBL/GenBank/DDBJ databases">
        <title>Chromosome-level genome assembly of a human fungal pathogen reveals clustering of transcriptionally co-regulated genes.</title>
        <authorList>
            <person name="Voorhies M."/>
            <person name="Cohen S."/>
            <person name="Shea T.P."/>
            <person name="Petrus S."/>
            <person name="Munoz J.F."/>
            <person name="Poplawski S."/>
            <person name="Goldman W.E."/>
            <person name="Michael T."/>
            <person name="Cuomo C.A."/>
            <person name="Sil A."/>
            <person name="Beyhan S."/>
        </authorList>
    </citation>
    <scope>NUCLEOTIDE SEQUENCE</scope>
    <source>
        <strain evidence="1">H88</strain>
    </source>
</reference>
<name>A0A8A1LHC9_AJEC8</name>
<dbReference type="EMBL" id="CP069104">
    <property type="protein sequence ID" value="QSS53778.1"/>
    <property type="molecule type" value="Genomic_DNA"/>
</dbReference>
<evidence type="ECO:0000313" key="2">
    <source>
        <dbReference type="Proteomes" id="UP000663419"/>
    </source>
</evidence>
<accession>A0A8A1LHC9</accession>
<sequence length="77" mass="8271">MVASSKTDLSTVHGIVRMASHLGLLGGTSSSLKSFVRISEEEEAEMPGREGRESSWSRRVVTGLQGHVAAHAPLVWL</sequence>
<protein>
    <submittedName>
        <fullName evidence="1">Uncharacterized protein</fullName>
    </submittedName>
</protein>
<proteinExistence type="predicted"/>
<evidence type="ECO:0000313" key="1">
    <source>
        <dbReference type="EMBL" id="QSS53778.1"/>
    </source>
</evidence>
<gene>
    <name evidence="1" type="ORF">I7I53_01142</name>
</gene>
<dbReference type="AlphaFoldDB" id="A0A8A1LHC9"/>